<dbReference type="OrthoDB" id="9801392at2"/>
<dbReference type="AlphaFoldDB" id="A0A4Z0PEX4"/>
<gene>
    <name evidence="2" type="ORF">E5J99_20000</name>
</gene>
<evidence type="ECO:0000313" key="2">
    <source>
        <dbReference type="EMBL" id="TGE12622.1"/>
    </source>
</evidence>
<dbReference type="EMBL" id="SRLD01000064">
    <property type="protein sequence ID" value="TGE12622.1"/>
    <property type="molecule type" value="Genomic_DNA"/>
</dbReference>
<dbReference type="InterPro" id="IPR012912">
    <property type="entry name" value="Plasmid_pRiA4b_Orf3-like"/>
</dbReference>
<name>A0A4Z0PEX4_9BACT</name>
<dbReference type="PANTHER" id="PTHR41878">
    <property type="entry name" value="LEXA REPRESSOR-RELATED"/>
    <property type="match status" value="1"/>
</dbReference>
<evidence type="ECO:0000259" key="1">
    <source>
        <dbReference type="Pfam" id="PF07929"/>
    </source>
</evidence>
<feature type="domain" description="Plasmid pRiA4b Orf3-like" evidence="1">
    <location>
        <begin position="19"/>
        <end position="194"/>
    </location>
</feature>
<comment type="caution">
    <text evidence="2">The sequence shown here is derived from an EMBL/GenBank/DDBJ whole genome shotgun (WGS) entry which is preliminary data.</text>
</comment>
<dbReference type="Gene3D" id="3.10.290.30">
    <property type="entry name" value="MM3350-like"/>
    <property type="match status" value="1"/>
</dbReference>
<reference evidence="2 3" key="1">
    <citation type="submission" date="2019-04" db="EMBL/GenBank/DDBJ databases">
        <authorList>
            <person name="Feng G."/>
            <person name="Zhang J."/>
            <person name="Zhu H."/>
        </authorList>
    </citation>
    <scope>NUCLEOTIDE SEQUENCE [LARGE SCALE GENOMIC DNA]</scope>
    <source>
        <strain evidence="2 3">JCM 17223</strain>
    </source>
</reference>
<protein>
    <submittedName>
        <fullName evidence="2">Plasmid pRiA4b ORF-3 family protein</fullName>
    </submittedName>
</protein>
<keyword evidence="3" id="KW-1185">Reference proteome</keyword>
<accession>A0A4Z0PEX4</accession>
<dbReference type="SUPFAM" id="SSF159941">
    <property type="entry name" value="MM3350-like"/>
    <property type="match status" value="1"/>
</dbReference>
<organism evidence="2 3">
    <name type="scientific">Hymenobacter elongatus</name>
    <dbReference type="NCBI Taxonomy" id="877208"/>
    <lineage>
        <taxon>Bacteria</taxon>
        <taxon>Pseudomonadati</taxon>
        <taxon>Bacteroidota</taxon>
        <taxon>Cytophagia</taxon>
        <taxon>Cytophagales</taxon>
        <taxon>Hymenobacteraceae</taxon>
        <taxon>Hymenobacter</taxon>
    </lineage>
</organism>
<dbReference type="Proteomes" id="UP000297739">
    <property type="component" value="Unassembled WGS sequence"/>
</dbReference>
<proteinExistence type="predicted"/>
<sequence length="234" mass="26842">MPPPAVLPSAVGDDHLAAVYQLKIHLLGISPQICRRVLVRGNTTLAELHHVFQVVMGWENWHLHRFKLWGKEYGISYAGGLSFADDARRVHLGDFPWQANDKFTYTYDFGGYWLHQVREEQVLSPTALSAHPFCVSGRRACPPEEVGGPDGYNQRTLDQFSWAYEAHDRLLAGEDIREDDMPTWFWTYRPEHFDKGLVNERLAKVYQLKGNPDFLYSQGGYDYFFAPSTGPNSY</sequence>
<dbReference type="InterPro" id="IPR024047">
    <property type="entry name" value="MM3350-like_sf"/>
</dbReference>
<dbReference type="PANTHER" id="PTHR41878:SF1">
    <property type="entry name" value="TNPR PROTEIN"/>
    <property type="match status" value="1"/>
</dbReference>
<evidence type="ECO:0000313" key="3">
    <source>
        <dbReference type="Proteomes" id="UP000297739"/>
    </source>
</evidence>
<dbReference type="Pfam" id="PF07929">
    <property type="entry name" value="PRiA4_ORF3"/>
    <property type="match status" value="1"/>
</dbReference>